<dbReference type="Proteomes" id="UP000663852">
    <property type="component" value="Unassembled WGS sequence"/>
</dbReference>
<dbReference type="InterPro" id="IPR024221">
    <property type="entry name" value="BLIP_dom_sf"/>
</dbReference>
<dbReference type="InterPro" id="IPR009099">
    <property type="entry name" value="Beta-lactamas_inhib"/>
</dbReference>
<evidence type="ECO:0000313" key="3">
    <source>
        <dbReference type="Proteomes" id="UP000663852"/>
    </source>
</evidence>
<dbReference type="EMBL" id="CAJNOJ010000282">
    <property type="protein sequence ID" value="CAF1367508.1"/>
    <property type="molecule type" value="Genomic_DNA"/>
</dbReference>
<comment type="caution">
    <text evidence="2">The sequence shown here is derived from an EMBL/GenBank/DDBJ whole genome shotgun (WGS) entry which is preliminary data.</text>
</comment>
<dbReference type="Gene3D" id="3.10.450.730">
    <property type="entry name" value="BLIP domain"/>
    <property type="match status" value="1"/>
</dbReference>
<organism evidence="2 3">
    <name type="scientific">Adineta ricciae</name>
    <name type="common">Rotifer</name>
    <dbReference type="NCBI Taxonomy" id="249248"/>
    <lineage>
        <taxon>Eukaryota</taxon>
        <taxon>Metazoa</taxon>
        <taxon>Spiralia</taxon>
        <taxon>Gnathifera</taxon>
        <taxon>Rotifera</taxon>
        <taxon>Eurotatoria</taxon>
        <taxon>Bdelloidea</taxon>
        <taxon>Adinetida</taxon>
        <taxon>Adinetidae</taxon>
        <taxon>Adineta</taxon>
    </lineage>
</organism>
<dbReference type="Gene3D" id="3.30.1450.10">
    <property type="match status" value="4"/>
</dbReference>
<dbReference type="InterPro" id="IPR037873">
    <property type="entry name" value="BamE-like"/>
</dbReference>
<reference evidence="2" key="1">
    <citation type="submission" date="2021-02" db="EMBL/GenBank/DDBJ databases">
        <authorList>
            <person name="Nowell W R."/>
        </authorList>
    </citation>
    <scope>NUCLEOTIDE SEQUENCE</scope>
</reference>
<dbReference type="Pfam" id="PF07467">
    <property type="entry name" value="BLIP"/>
    <property type="match status" value="2"/>
</dbReference>
<dbReference type="SUPFAM" id="SSF55648">
    <property type="entry name" value="beta-lactamase-inhibitor protein, BLIP"/>
    <property type="match status" value="2"/>
</dbReference>
<proteinExistence type="predicted"/>
<dbReference type="OrthoDB" id="9995617at2759"/>
<dbReference type="AlphaFoldDB" id="A0A815IP46"/>
<evidence type="ECO:0000256" key="1">
    <source>
        <dbReference type="ARBA" id="ARBA00022729"/>
    </source>
</evidence>
<keyword evidence="1" id="KW-0732">Signal</keyword>
<gene>
    <name evidence="2" type="ORF">EDS130_LOCUS34185</name>
</gene>
<accession>A0A815IP46</accession>
<sequence>MFVRTLSFYVLALVVCSTIVFHWEGAPIINSINLQQYSSIQLGWTRDQITKLIGNEGKTMAESSFGNLNRTIVGYTGSSSSDVTFIFQDSILCGKSQRGLDNGNYLMNEQQYNSIQIGWTRDQVTKLVNSSGNNVSETRSDAITVVFVEYKGAGTSYGVVTLRFYNGKIVSKSEIGFASAVNNKINLFQYTTIQIGWTQQQVTQLLGGSGTIISQTGTQGSPYETITVQYMASKSSVSVALFTFKGGVLYSKAQNELDTGIYTMTQQQFNLIEIGWTRDQITNFVGSQGSTTSETGTGFPNVISVQYSAAGTTYGTANLIFVNGKLSQKTGVGYFVISNTISLQQYRTIQIGWTQQQVTQLLGDSGTVLSQSGTKGSPNEWAVIQYKGSQSSFSLVMFTFQGGKLSGKTQNGLDTTVYQMTQQQYNQLQFGWTRDQVTSLVGSAGNAISEGGTGDIAVISVQYGVSGTLFGSVGLVFIGGKLSGKGGVGFK</sequence>
<protein>
    <submittedName>
        <fullName evidence="2">Uncharacterized protein</fullName>
    </submittedName>
</protein>
<name>A0A815IP46_ADIRI</name>
<evidence type="ECO:0000313" key="2">
    <source>
        <dbReference type="EMBL" id="CAF1367508.1"/>
    </source>
</evidence>